<proteinExistence type="predicted"/>
<comment type="caution">
    <text evidence="1">The sequence shown here is derived from an EMBL/GenBank/DDBJ whole genome shotgun (WGS) entry which is preliminary data.</text>
</comment>
<dbReference type="Proteomes" id="UP000587586">
    <property type="component" value="Unassembled WGS sequence"/>
</dbReference>
<dbReference type="EMBL" id="BLXZ01000005">
    <property type="protein sequence ID" value="GFO69223.1"/>
    <property type="molecule type" value="Genomic_DNA"/>
</dbReference>
<name>A0A6V8NCF1_9BACT</name>
<keyword evidence="2" id="KW-1185">Reference proteome</keyword>
<evidence type="ECO:0000313" key="1">
    <source>
        <dbReference type="EMBL" id="GFO69223.1"/>
    </source>
</evidence>
<dbReference type="Pfam" id="PF14907">
    <property type="entry name" value="NTP_transf_5"/>
    <property type="match status" value="1"/>
</dbReference>
<accession>A0A6V8NCF1</accession>
<dbReference type="InterPro" id="IPR039498">
    <property type="entry name" value="NTP_transf_5"/>
</dbReference>
<protein>
    <recommendedName>
        <fullName evidence="3">Nucleotidyltransferase family protein</fullName>
    </recommendedName>
</protein>
<evidence type="ECO:0000313" key="2">
    <source>
        <dbReference type="Proteomes" id="UP000587586"/>
    </source>
</evidence>
<reference evidence="2" key="1">
    <citation type="submission" date="2020-06" db="EMBL/GenBank/DDBJ databases">
        <title>Draft genomic sequecing of Geomonas sp. Red745.</title>
        <authorList>
            <person name="Itoh H."/>
            <person name="Xu Z.X."/>
            <person name="Ushijima N."/>
            <person name="Masuda Y."/>
            <person name="Shiratori Y."/>
            <person name="Senoo K."/>
        </authorList>
    </citation>
    <scope>NUCLEOTIDE SEQUENCE [LARGE SCALE GENOMIC DNA]</scope>
    <source>
        <strain evidence="2">Red745</strain>
    </source>
</reference>
<evidence type="ECO:0008006" key="3">
    <source>
        <dbReference type="Google" id="ProtNLM"/>
    </source>
</evidence>
<sequence length="313" mass="34786">MEEQGAKLNLYLNELHGLSLVFQEETVSLIVLENGGLAFGVHPVSTNYSFGDFDLLLAISDLRRAHEILVQRGYRCLTAFDADNSTGFNMSSGRVQYKRDIATGLSLSLNIQTTFVARRWLFSGNEPDFAMLLQRSLGPHPGGVRILGREDFLLQLCVHNAAHSYLRNPGIRLHLDVDWYLRCVGEEVNWDNFIVMATALKLKTVVYLSLLIPQVILGSPVPQVVLTALAPGRVKGVVLAKILSKGDLLAPQKRQFHKSSFILFNLLLHDDLASLAKSVIPTREHLLSCCGLTPGGSRAKFLFKHYLRGGHTR</sequence>
<organism evidence="1 2">
    <name type="scientific">Geomonas limicola</name>
    <dbReference type="NCBI Taxonomy" id="2740186"/>
    <lineage>
        <taxon>Bacteria</taxon>
        <taxon>Pseudomonadati</taxon>
        <taxon>Thermodesulfobacteriota</taxon>
        <taxon>Desulfuromonadia</taxon>
        <taxon>Geobacterales</taxon>
        <taxon>Geobacteraceae</taxon>
        <taxon>Geomonas</taxon>
    </lineage>
</organism>
<dbReference type="AlphaFoldDB" id="A0A6V8NCF1"/>
<gene>
    <name evidence="1" type="ORF">GMLC_28020</name>
</gene>